<organism evidence="2 3">
    <name type="scientific">Gymnopilus junonius</name>
    <name type="common">Spectacular rustgill mushroom</name>
    <name type="synonym">Gymnopilus spectabilis subsp. junonius</name>
    <dbReference type="NCBI Taxonomy" id="109634"/>
    <lineage>
        <taxon>Eukaryota</taxon>
        <taxon>Fungi</taxon>
        <taxon>Dikarya</taxon>
        <taxon>Basidiomycota</taxon>
        <taxon>Agaricomycotina</taxon>
        <taxon>Agaricomycetes</taxon>
        <taxon>Agaricomycetidae</taxon>
        <taxon>Agaricales</taxon>
        <taxon>Agaricineae</taxon>
        <taxon>Hymenogastraceae</taxon>
        <taxon>Gymnopilus</taxon>
    </lineage>
</organism>
<gene>
    <name evidence="2" type="ORF">CPB84DRAFT_863134</name>
</gene>
<dbReference type="EMBL" id="JADNYJ010000036">
    <property type="protein sequence ID" value="KAF8902413.1"/>
    <property type="molecule type" value="Genomic_DNA"/>
</dbReference>
<comment type="caution">
    <text evidence="2">The sequence shown here is derived from an EMBL/GenBank/DDBJ whole genome shotgun (WGS) entry which is preliminary data.</text>
</comment>
<keyword evidence="3" id="KW-1185">Reference proteome</keyword>
<proteinExistence type="predicted"/>
<name>A0A9P5TPV1_GYMJU</name>
<keyword evidence="1" id="KW-1133">Transmembrane helix</keyword>
<feature type="transmembrane region" description="Helical" evidence="1">
    <location>
        <begin position="50"/>
        <end position="70"/>
    </location>
</feature>
<reference evidence="2" key="1">
    <citation type="submission" date="2020-11" db="EMBL/GenBank/DDBJ databases">
        <authorList>
            <consortium name="DOE Joint Genome Institute"/>
            <person name="Ahrendt S."/>
            <person name="Riley R."/>
            <person name="Andreopoulos W."/>
            <person name="LaButti K."/>
            <person name="Pangilinan J."/>
            <person name="Ruiz-duenas F.J."/>
            <person name="Barrasa J.M."/>
            <person name="Sanchez-Garcia M."/>
            <person name="Camarero S."/>
            <person name="Miyauchi S."/>
            <person name="Serrano A."/>
            <person name="Linde D."/>
            <person name="Babiker R."/>
            <person name="Drula E."/>
            <person name="Ayuso-Fernandez I."/>
            <person name="Pacheco R."/>
            <person name="Padilla G."/>
            <person name="Ferreira P."/>
            <person name="Barriuso J."/>
            <person name="Kellner H."/>
            <person name="Castanera R."/>
            <person name="Alfaro M."/>
            <person name="Ramirez L."/>
            <person name="Pisabarro A.G."/>
            <person name="Kuo A."/>
            <person name="Tritt A."/>
            <person name="Lipzen A."/>
            <person name="He G."/>
            <person name="Yan M."/>
            <person name="Ng V."/>
            <person name="Cullen D."/>
            <person name="Martin F."/>
            <person name="Rosso M.-N."/>
            <person name="Henrissat B."/>
            <person name="Hibbett D."/>
            <person name="Martinez A.T."/>
            <person name="Grigoriev I.V."/>
        </authorList>
    </citation>
    <scope>NUCLEOTIDE SEQUENCE</scope>
    <source>
        <strain evidence="2">AH 44721</strain>
    </source>
</reference>
<keyword evidence="1" id="KW-0812">Transmembrane</keyword>
<sequence>MYICLGFPLFWSIFLSLSFAWTRSLAKAERGRCLVYLKQMLQIHVLLLEPPLFLVHLFVSLILLGPLLWLKRSEAVVLLVLMVWCRTK</sequence>
<dbReference type="AlphaFoldDB" id="A0A9P5TPV1"/>
<evidence type="ECO:0000313" key="3">
    <source>
        <dbReference type="Proteomes" id="UP000724874"/>
    </source>
</evidence>
<dbReference type="Proteomes" id="UP000724874">
    <property type="component" value="Unassembled WGS sequence"/>
</dbReference>
<evidence type="ECO:0000313" key="2">
    <source>
        <dbReference type="EMBL" id="KAF8902413.1"/>
    </source>
</evidence>
<protein>
    <submittedName>
        <fullName evidence="2">Uncharacterized protein</fullName>
    </submittedName>
</protein>
<keyword evidence="1" id="KW-0472">Membrane</keyword>
<accession>A0A9P5TPV1</accession>
<evidence type="ECO:0000256" key="1">
    <source>
        <dbReference type="SAM" id="Phobius"/>
    </source>
</evidence>